<dbReference type="AlphaFoldDB" id="A0A0P7IWZ0"/>
<protein>
    <submittedName>
        <fullName evidence="1">Uncharacterized protein</fullName>
    </submittedName>
</protein>
<evidence type="ECO:0000313" key="2">
    <source>
        <dbReference type="Proteomes" id="UP000050471"/>
    </source>
</evidence>
<sequence>MFWNQSVYVAVSARKADRADQQGALKGDEIKGSLAVVQQGDTVLEIGIGLGVVGGEDNEKRRRVDVPTRDFDTTASEIGANVLEFPPKVYGVGGMQECKKILTGEGFVKQEGVSTRTVWTCVWDAG</sequence>
<keyword evidence="2" id="KW-1185">Reference proteome</keyword>
<organism evidence="1 2">
    <name type="scientific">Aliiroseovarius crassostreae</name>
    <dbReference type="NCBI Taxonomy" id="154981"/>
    <lineage>
        <taxon>Bacteria</taxon>
        <taxon>Pseudomonadati</taxon>
        <taxon>Pseudomonadota</taxon>
        <taxon>Alphaproteobacteria</taxon>
        <taxon>Rhodobacterales</taxon>
        <taxon>Paracoccaceae</taxon>
        <taxon>Aliiroseovarius</taxon>
    </lineage>
</organism>
<proteinExistence type="predicted"/>
<dbReference type="STRING" id="154981.AKJ29_10895"/>
<accession>A0A0P7IWZ0</accession>
<name>A0A0P7IWZ0_9RHOB</name>
<comment type="caution">
    <text evidence="1">The sequence shown here is derived from an EMBL/GenBank/DDBJ whole genome shotgun (WGS) entry which is preliminary data.</text>
</comment>
<dbReference type="RefSeq" id="WP_055189317.1">
    <property type="nucleotide sequence ID" value="NZ_FPBS01000007.1"/>
</dbReference>
<dbReference type="Proteomes" id="UP000050471">
    <property type="component" value="Unassembled WGS sequence"/>
</dbReference>
<dbReference type="EMBL" id="LKBA01000006">
    <property type="protein sequence ID" value="KPN63198.1"/>
    <property type="molecule type" value="Genomic_DNA"/>
</dbReference>
<gene>
    <name evidence="1" type="ORF">AKJ29_10895</name>
</gene>
<reference evidence="1 2" key="1">
    <citation type="submission" date="2015-09" db="EMBL/GenBank/DDBJ databases">
        <title>Draft genome sequence of Aliiroseovarius crassostreae CV919-312TSm, the causative agent of Roseovarius Oyster Disease (formerly Juvenile Oyster Disease).</title>
        <authorList>
            <person name="Kessner L."/>
            <person name="Spinard E."/>
            <person name="Nelson D."/>
        </authorList>
    </citation>
    <scope>NUCLEOTIDE SEQUENCE [LARGE SCALE GENOMIC DNA]</scope>
    <source>
        <strain evidence="1 2">CV919-312</strain>
    </source>
</reference>
<evidence type="ECO:0000313" key="1">
    <source>
        <dbReference type="EMBL" id="KPN63198.1"/>
    </source>
</evidence>